<protein>
    <submittedName>
        <fullName evidence="1">Uncharacterized protein</fullName>
    </submittedName>
</protein>
<organism evidence="1 2">
    <name type="scientific">Clonorchis sinensis</name>
    <name type="common">Chinese liver fluke</name>
    <dbReference type="NCBI Taxonomy" id="79923"/>
    <lineage>
        <taxon>Eukaryota</taxon>
        <taxon>Metazoa</taxon>
        <taxon>Spiralia</taxon>
        <taxon>Lophotrochozoa</taxon>
        <taxon>Platyhelminthes</taxon>
        <taxon>Trematoda</taxon>
        <taxon>Digenea</taxon>
        <taxon>Opisthorchiida</taxon>
        <taxon>Opisthorchiata</taxon>
        <taxon>Opisthorchiidae</taxon>
        <taxon>Clonorchis</taxon>
    </lineage>
</organism>
<dbReference type="Proteomes" id="UP000286415">
    <property type="component" value="Unassembled WGS sequence"/>
</dbReference>
<keyword evidence="2" id="KW-1185">Reference proteome</keyword>
<proteinExistence type="predicted"/>
<reference evidence="1 2" key="1">
    <citation type="journal article" date="2018" name="Biotechnol. Adv.">
        <title>Improved genomic resources and new bioinformatic workflow for the carcinogenic parasite Clonorchis sinensis: Biotechnological implications.</title>
        <authorList>
            <person name="Wang D."/>
            <person name="Korhonen P.K."/>
            <person name="Gasser R.B."/>
            <person name="Young N.D."/>
        </authorList>
    </citation>
    <scope>NUCLEOTIDE SEQUENCE [LARGE SCALE GENOMIC DNA]</scope>
    <source>
        <strain evidence="1">Cs-k2</strain>
    </source>
</reference>
<comment type="caution">
    <text evidence="1">The sequence shown here is derived from an EMBL/GenBank/DDBJ whole genome shotgun (WGS) entry which is preliminary data.</text>
</comment>
<sequence>MNGQVLVRKLWVRDYLEICEVTTAVQCFLAFQHTLTSMNRIKSILNKMDGLPFDQPGEMRSVRQECGICKQYQKRITTLKLSTQVQSYKLKNKVPVKRKKAFATQLFIIETPTQQLQTIGQGSKTPVCISFTELLERVFLNFPRYSLTVTQMQANSTNRLHKFRDRPHYSRDAKRIYEKT</sequence>
<dbReference type="EMBL" id="NIRI02000013">
    <property type="protein sequence ID" value="KAG5452895.1"/>
    <property type="molecule type" value="Genomic_DNA"/>
</dbReference>
<name>A0A3R7CG66_CLOSI</name>
<evidence type="ECO:0000313" key="2">
    <source>
        <dbReference type="Proteomes" id="UP000286415"/>
    </source>
</evidence>
<evidence type="ECO:0000313" key="1">
    <source>
        <dbReference type="EMBL" id="KAG5452895.1"/>
    </source>
</evidence>
<dbReference type="InParanoid" id="A0A3R7CG66"/>
<accession>A0A3R7CG66</accession>
<dbReference type="AlphaFoldDB" id="A0A3R7CG66"/>
<reference evidence="1 2" key="2">
    <citation type="journal article" date="2021" name="Genomics">
        <title>High-quality reference genome for Clonorchis sinensis.</title>
        <authorList>
            <person name="Young N.D."/>
            <person name="Stroehlein A.J."/>
            <person name="Kinkar L."/>
            <person name="Wang T."/>
            <person name="Sohn W.M."/>
            <person name="Chang B.C.H."/>
            <person name="Kaur P."/>
            <person name="Weisz D."/>
            <person name="Dudchenko O."/>
            <person name="Aiden E.L."/>
            <person name="Korhonen P.K."/>
            <person name="Gasser R.B."/>
        </authorList>
    </citation>
    <scope>NUCLEOTIDE SEQUENCE [LARGE SCALE GENOMIC DNA]</scope>
    <source>
        <strain evidence="1">Cs-k2</strain>
    </source>
</reference>
<gene>
    <name evidence="1" type="ORF">CSKR_107440</name>
</gene>